<evidence type="ECO:0000313" key="6">
    <source>
        <dbReference type="EMBL" id="RJY19307.1"/>
    </source>
</evidence>
<dbReference type="InterPro" id="IPR036271">
    <property type="entry name" value="Tet_transcr_reg_TetR-rel_C_sf"/>
</dbReference>
<dbReference type="InterPro" id="IPR001647">
    <property type="entry name" value="HTH_TetR"/>
</dbReference>
<organism evidence="6 7">
    <name type="scientific">Parashewanella spongiae</name>
    <dbReference type="NCBI Taxonomy" id="342950"/>
    <lineage>
        <taxon>Bacteria</taxon>
        <taxon>Pseudomonadati</taxon>
        <taxon>Pseudomonadota</taxon>
        <taxon>Gammaproteobacteria</taxon>
        <taxon>Alteromonadales</taxon>
        <taxon>Shewanellaceae</taxon>
        <taxon>Parashewanella</taxon>
    </lineage>
</organism>
<dbReference type="InterPro" id="IPR009057">
    <property type="entry name" value="Homeodomain-like_sf"/>
</dbReference>
<feature type="DNA-binding region" description="H-T-H motif" evidence="4">
    <location>
        <begin position="36"/>
        <end position="55"/>
    </location>
</feature>
<evidence type="ECO:0000259" key="5">
    <source>
        <dbReference type="PROSITE" id="PS50977"/>
    </source>
</evidence>
<dbReference type="PROSITE" id="PS50977">
    <property type="entry name" value="HTH_TETR_2"/>
    <property type="match status" value="1"/>
</dbReference>
<dbReference type="Pfam" id="PF00440">
    <property type="entry name" value="TetR_N"/>
    <property type="match status" value="1"/>
</dbReference>
<dbReference type="PANTHER" id="PTHR30055:SF234">
    <property type="entry name" value="HTH-TYPE TRANSCRIPTIONAL REGULATOR BETI"/>
    <property type="match status" value="1"/>
</dbReference>
<comment type="caution">
    <text evidence="6">The sequence shown here is derived from an EMBL/GenBank/DDBJ whole genome shotgun (WGS) entry which is preliminary data.</text>
</comment>
<evidence type="ECO:0000256" key="3">
    <source>
        <dbReference type="ARBA" id="ARBA00023163"/>
    </source>
</evidence>
<name>A0A3A6UCF7_9GAMM</name>
<accession>A0A3A6UCF7</accession>
<keyword evidence="2 4" id="KW-0238">DNA-binding</keyword>
<dbReference type="Gene3D" id="1.10.357.10">
    <property type="entry name" value="Tetracycline Repressor, domain 2"/>
    <property type="match status" value="1"/>
</dbReference>
<dbReference type="PRINTS" id="PR00455">
    <property type="entry name" value="HTHTETR"/>
</dbReference>
<gene>
    <name evidence="6" type="ORF">D5R81_01555</name>
</gene>
<dbReference type="AlphaFoldDB" id="A0A3A6UCF7"/>
<reference evidence="6 7" key="1">
    <citation type="submission" date="2018-09" db="EMBL/GenBank/DDBJ databases">
        <title>Phylogeny of the Shewanellaceae, and recommendation for two new genera, Pseudoshewanella and Parashewanella.</title>
        <authorList>
            <person name="Wang G."/>
        </authorList>
    </citation>
    <scope>NUCLEOTIDE SEQUENCE [LARGE SCALE GENOMIC DNA]</scope>
    <source>
        <strain evidence="6 7">KCTC 22492</strain>
    </source>
</reference>
<keyword evidence="3" id="KW-0804">Transcription</keyword>
<feature type="domain" description="HTH tetR-type" evidence="5">
    <location>
        <begin position="13"/>
        <end position="73"/>
    </location>
</feature>
<evidence type="ECO:0000256" key="4">
    <source>
        <dbReference type="PROSITE-ProRule" id="PRU00335"/>
    </source>
</evidence>
<dbReference type="RefSeq" id="WP_121851902.1">
    <property type="nucleotide sequence ID" value="NZ_CP037952.1"/>
</dbReference>
<keyword evidence="1" id="KW-0805">Transcription regulation</keyword>
<dbReference type="OrthoDB" id="63332at2"/>
<proteinExistence type="predicted"/>
<evidence type="ECO:0000256" key="2">
    <source>
        <dbReference type="ARBA" id="ARBA00023125"/>
    </source>
</evidence>
<evidence type="ECO:0000256" key="1">
    <source>
        <dbReference type="ARBA" id="ARBA00023015"/>
    </source>
</evidence>
<dbReference type="GO" id="GO:0003700">
    <property type="term" value="F:DNA-binding transcription factor activity"/>
    <property type="evidence" value="ECO:0007669"/>
    <property type="project" value="TreeGrafter"/>
</dbReference>
<dbReference type="Gene3D" id="1.10.10.60">
    <property type="entry name" value="Homeodomain-like"/>
    <property type="match status" value="1"/>
</dbReference>
<keyword evidence="7" id="KW-1185">Reference proteome</keyword>
<evidence type="ECO:0000313" key="7">
    <source>
        <dbReference type="Proteomes" id="UP000273022"/>
    </source>
</evidence>
<protein>
    <submittedName>
        <fullName evidence="6">TetR/AcrR family transcriptional regulator</fullName>
    </submittedName>
</protein>
<dbReference type="SUPFAM" id="SSF46689">
    <property type="entry name" value="Homeodomain-like"/>
    <property type="match status" value="1"/>
</dbReference>
<dbReference type="SUPFAM" id="SSF48498">
    <property type="entry name" value="Tetracyclin repressor-like, C-terminal domain"/>
    <property type="match status" value="1"/>
</dbReference>
<dbReference type="GO" id="GO:0000976">
    <property type="term" value="F:transcription cis-regulatory region binding"/>
    <property type="evidence" value="ECO:0007669"/>
    <property type="project" value="TreeGrafter"/>
</dbReference>
<dbReference type="PANTHER" id="PTHR30055">
    <property type="entry name" value="HTH-TYPE TRANSCRIPTIONAL REGULATOR RUTR"/>
    <property type="match status" value="1"/>
</dbReference>
<dbReference type="EMBL" id="QYYH01000005">
    <property type="protein sequence ID" value="RJY19307.1"/>
    <property type="molecule type" value="Genomic_DNA"/>
</dbReference>
<dbReference type="InterPro" id="IPR050109">
    <property type="entry name" value="HTH-type_TetR-like_transc_reg"/>
</dbReference>
<dbReference type="Proteomes" id="UP000273022">
    <property type="component" value="Unassembled WGS sequence"/>
</dbReference>
<sequence>MKNESSRKEREFARREQDILAAALSLFEGSDWQSVTVEHIAKQAGIGKGTVYKHFSCKEEIYARIALAHFGGYEKLWLAIDHEQSAIDWLSQVIEQSLLTSIAHPVAAKIAHYCKRTDFKQRLSPELTAAFERFDKKCDDIFEKVLEMGMKKGEIPVQPIEEIALALHANFHGALAMIWDGDLQQYGTVKQEDFIRITTKFMIAGILGYQG</sequence>